<dbReference type="PROSITE" id="PS51819">
    <property type="entry name" value="VOC"/>
    <property type="match status" value="1"/>
</dbReference>
<dbReference type="GO" id="GO:0046872">
    <property type="term" value="F:metal ion binding"/>
    <property type="evidence" value="ECO:0007669"/>
    <property type="project" value="UniProtKB-KW"/>
</dbReference>
<dbReference type="GO" id="GO:0046491">
    <property type="term" value="P:L-methylmalonyl-CoA metabolic process"/>
    <property type="evidence" value="ECO:0007669"/>
    <property type="project" value="TreeGrafter"/>
</dbReference>
<dbReference type="InterPro" id="IPR029068">
    <property type="entry name" value="Glyas_Bleomycin-R_OHBP_Dase"/>
</dbReference>
<feature type="domain" description="VOC" evidence="2">
    <location>
        <begin position="11"/>
        <end position="138"/>
    </location>
</feature>
<dbReference type="InterPro" id="IPR051785">
    <property type="entry name" value="MMCE/EMCE_epimerase"/>
</dbReference>
<name>A0A520KUH4_9EURY</name>
<dbReference type="GO" id="GO:0004493">
    <property type="term" value="F:methylmalonyl-CoA epimerase activity"/>
    <property type="evidence" value="ECO:0007669"/>
    <property type="project" value="TreeGrafter"/>
</dbReference>
<comment type="caution">
    <text evidence="3">The sequence shown here is derived from an EMBL/GenBank/DDBJ whole genome shotgun (WGS) entry which is preliminary data.</text>
</comment>
<evidence type="ECO:0000313" key="4">
    <source>
        <dbReference type="Proteomes" id="UP000320766"/>
    </source>
</evidence>
<dbReference type="InterPro" id="IPR037523">
    <property type="entry name" value="VOC_core"/>
</dbReference>
<dbReference type="PANTHER" id="PTHR43048">
    <property type="entry name" value="METHYLMALONYL-COA EPIMERASE"/>
    <property type="match status" value="1"/>
</dbReference>
<dbReference type="SUPFAM" id="SSF54593">
    <property type="entry name" value="Glyoxalase/Bleomycin resistance protein/Dihydroxybiphenyl dioxygenase"/>
    <property type="match status" value="1"/>
</dbReference>
<evidence type="ECO:0000313" key="3">
    <source>
        <dbReference type="EMBL" id="RZN66414.1"/>
    </source>
</evidence>
<proteinExistence type="predicted"/>
<dbReference type="AlphaFoldDB" id="A0A520KUH4"/>
<dbReference type="PANTHER" id="PTHR43048:SF3">
    <property type="entry name" value="METHYLMALONYL-COA EPIMERASE, MITOCHONDRIAL"/>
    <property type="match status" value="1"/>
</dbReference>
<evidence type="ECO:0000259" key="2">
    <source>
        <dbReference type="PROSITE" id="PS51819"/>
    </source>
</evidence>
<evidence type="ECO:0000256" key="1">
    <source>
        <dbReference type="ARBA" id="ARBA00022723"/>
    </source>
</evidence>
<dbReference type="Proteomes" id="UP000320766">
    <property type="component" value="Unassembled WGS sequence"/>
</dbReference>
<dbReference type="InterPro" id="IPR004360">
    <property type="entry name" value="Glyas_Fos-R_dOase_dom"/>
</dbReference>
<keyword evidence="1" id="KW-0479">Metal-binding</keyword>
<accession>A0A520KUH4</accession>
<dbReference type="Gene3D" id="3.10.180.10">
    <property type="entry name" value="2,3-Dihydroxybiphenyl 1,2-Dioxygenase, domain 1"/>
    <property type="match status" value="1"/>
</dbReference>
<dbReference type="EMBL" id="RXIL01000162">
    <property type="protein sequence ID" value="RZN66414.1"/>
    <property type="molecule type" value="Genomic_DNA"/>
</dbReference>
<protein>
    <submittedName>
        <fullName evidence="3">Methylmalonyl-CoA epimerase</fullName>
    </submittedName>
</protein>
<sequence>MMEDKKSYIQNIEEVVLAVEDMDESVKLYEDLFGIEFDTEWEMPMDDMVVKSARIGETQFQIVKSTTPDGLIARFIQNNGEGIHHICFKVKDLKGMVDRLKSNGARIVPEEPIDFGGIAYAFVHPSSTHGLLIELLEMRE</sequence>
<dbReference type="Pfam" id="PF00903">
    <property type="entry name" value="Glyoxalase"/>
    <property type="match status" value="1"/>
</dbReference>
<organism evidence="3 4">
    <name type="scientific">Candidatus Methanolliviera hydrocarbonicum</name>
    <dbReference type="NCBI Taxonomy" id="2491085"/>
    <lineage>
        <taxon>Archaea</taxon>
        <taxon>Methanobacteriati</taxon>
        <taxon>Methanobacteriota</taxon>
        <taxon>Candidatus Methanoliparia</taxon>
        <taxon>Candidatus Methanoliparales</taxon>
        <taxon>Candidatus Methanollivieraceae</taxon>
        <taxon>Candidatus Methanolliviera</taxon>
    </lineage>
</organism>
<reference evidence="3 4" key="1">
    <citation type="journal article" date="2019" name="Nat. Microbiol.">
        <title>Wide diversity of methane and short-chain alkane metabolisms in uncultured archaea.</title>
        <authorList>
            <person name="Borrel G."/>
            <person name="Adam P.S."/>
            <person name="McKay L.J."/>
            <person name="Chen L.X."/>
            <person name="Sierra-Garcia I.N."/>
            <person name="Sieber C.M."/>
            <person name="Letourneur Q."/>
            <person name="Ghozlane A."/>
            <person name="Andersen G.L."/>
            <person name="Li W.J."/>
            <person name="Hallam S.J."/>
            <person name="Muyzer G."/>
            <person name="de Oliveira V.M."/>
            <person name="Inskeep W.P."/>
            <person name="Banfield J.F."/>
            <person name="Gribaldo S."/>
        </authorList>
    </citation>
    <scope>NUCLEOTIDE SEQUENCE [LARGE SCALE GENOMIC DNA]</scope>
    <source>
        <strain evidence="3">NM1b</strain>
    </source>
</reference>
<gene>
    <name evidence="3" type="ORF">EF807_08520</name>
</gene>